<organism evidence="1 2">
    <name type="scientific">Pyrocoelia pectoralis</name>
    <dbReference type="NCBI Taxonomy" id="417401"/>
    <lineage>
        <taxon>Eukaryota</taxon>
        <taxon>Metazoa</taxon>
        <taxon>Ecdysozoa</taxon>
        <taxon>Arthropoda</taxon>
        <taxon>Hexapoda</taxon>
        <taxon>Insecta</taxon>
        <taxon>Pterygota</taxon>
        <taxon>Neoptera</taxon>
        <taxon>Endopterygota</taxon>
        <taxon>Coleoptera</taxon>
        <taxon>Polyphaga</taxon>
        <taxon>Elateriformia</taxon>
        <taxon>Elateroidea</taxon>
        <taxon>Lampyridae</taxon>
        <taxon>Lampyrinae</taxon>
        <taxon>Pyrocoelia</taxon>
    </lineage>
</organism>
<dbReference type="Proteomes" id="UP001329430">
    <property type="component" value="Chromosome 6"/>
</dbReference>
<name>A0AAN7VGP1_9COLE</name>
<dbReference type="EMBL" id="JAVRBK010000006">
    <property type="protein sequence ID" value="KAK5642994.1"/>
    <property type="molecule type" value="Genomic_DNA"/>
</dbReference>
<sequence>MFWRTYTETQVQTDIITSILPSSCVHVEATLPSCRGLRNLETFPEFVGREIHPKHIKGRELVQQPQVVNNDQQHLATQNETKAVGWAEYLGLVGHTITVTEIRLRTTTVIDPHTVVTFSVKGCKPSRLPMELDRCPVNQFNVDEIVPSSVLQPSITPTASPVTLPINEERRSKNVGIEPSSFDTLVENLSFIPTEDLSDVSLKKRNS</sequence>
<evidence type="ECO:0000313" key="2">
    <source>
        <dbReference type="Proteomes" id="UP001329430"/>
    </source>
</evidence>
<keyword evidence="2" id="KW-1185">Reference proteome</keyword>
<dbReference type="AlphaFoldDB" id="A0AAN7VGP1"/>
<protein>
    <submittedName>
        <fullName evidence="1">Uncharacterized protein</fullName>
    </submittedName>
</protein>
<proteinExistence type="predicted"/>
<gene>
    <name evidence="1" type="ORF">RI129_009161</name>
</gene>
<accession>A0AAN7VGP1</accession>
<evidence type="ECO:0000313" key="1">
    <source>
        <dbReference type="EMBL" id="KAK5642994.1"/>
    </source>
</evidence>
<reference evidence="1 2" key="1">
    <citation type="journal article" date="2024" name="Insects">
        <title>An Improved Chromosome-Level Genome Assembly of the Firefly Pyrocoelia pectoralis.</title>
        <authorList>
            <person name="Fu X."/>
            <person name="Meyer-Rochow V.B."/>
            <person name="Ballantyne L."/>
            <person name="Zhu X."/>
        </authorList>
    </citation>
    <scope>NUCLEOTIDE SEQUENCE [LARGE SCALE GENOMIC DNA]</scope>
    <source>
        <strain evidence="1">XCY_ONT2</strain>
    </source>
</reference>
<comment type="caution">
    <text evidence="1">The sequence shown here is derived from an EMBL/GenBank/DDBJ whole genome shotgun (WGS) entry which is preliminary data.</text>
</comment>